<feature type="transmembrane region" description="Helical" evidence="12">
    <location>
        <begin position="166"/>
        <end position="187"/>
    </location>
</feature>
<dbReference type="AlphaFoldDB" id="A0A517TWA3"/>
<feature type="transmembrane region" description="Helical" evidence="12">
    <location>
        <begin position="217"/>
        <end position="235"/>
    </location>
</feature>
<comment type="subcellular location">
    <subcellularLocation>
        <location evidence="2">Cell inner membrane</location>
        <topology evidence="2">Multi-pass membrane protein</topology>
    </subcellularLocation>
    <subcellularLocation>
        <location evidence="11">Cell membrane</location>
        <topology evidence="11">Multi-pass membrane protein</topology>
    </subcellularLocation>
</comment>
<dbReference type="Proteomes" id="UP000317909">
    <property type="component" value="Chromosome"/>
</dbReference>
<dbReference type="InterPro" id="IPR003004">
    <property type="entry name" value="GspF/PilC"/>
</dbReference>
<dbReference type="Gene3D" id="1.20.81.30">
    <property type="entry name" value="Type II secretion system (T2SS), domain F"/>
    <property type="match status" value="2"/>
</dbReference>
<dbReference type="EMBL" id="CP036339">
    <property type="protein sequence ID" value="QDT72647.1"/>
    <property type="molecule type" value="Genomic_DNA"/>
</dbReference>
<dbReference type="PANTHER" id="PTHR30012">
    <property type="entry name" value="GENERAL SECRETION PATHWAY PROTEIN"/>
    <property type="match status" value="1"/>
</dbReference>
<evidence type="ECO:0000256" key="11">
    <source>
        <dbReference type="RuleBase" id="RU003923"/>
    </source>
</evidence>
<organism evidence="14 15">
    <name type="scientific">Lacipirellula limnantheis</name>
    <dbReference type="NCBI Taxonomy" id="2528024"/>
    <lineage>
        <taxon>Bacteria</taxon>
        <taxon>Pseudomonadati</taxon>
        <taxon>Planctomycetota</taxon>
        <taxon>Planctomycetia</taxon>
        <taxon>Pirellulales</taxon>
        <taxon>Lacipirellulaceae</taxon>
        <taxon>Lacipirellula</taxon>
    </lineage>
</organism>
<name>A0A517TWA3_9BACT</name>
<evidence type="ECO:0000256" key="12">
    <source>
        <dbReference type="SAM" id="Phobius"/>
    </source>
</evidence>
<evidence type="ECO:0000256" key="5">
    <source>
        <dbReference type="ARBA" id="ARBA00022475"/>
    </source>
</evidence>
<accession>A0A517TWA3</accession>
<dbReference type="GO" id="GO:0005886">
    <property type="term" value="C:plasma membrane"/>
    <property type="evidence" value="ECO:0007669"/>
    <property type="project" value="UniProtKB-SubCell"/>
</dbReference>
<evidence type="ECO:0000259" key="13">
    <source>
        <dbReference type="Pfam" id="PF00482"/>
    </source>
</evidence>
<evidence type="ECO:0000256" key="10">
    <source>
        <dbReference type="ARBA" id="ARBA00030750"/>
    </source>
</evidence>
<keyword evidence="8 12" id="KW-1133">Transmembrane helix</keyword>
<keyword evidence="7 11" id="KW-0812">Transmembrane</keyword>
<dbReference type="InterPro" id="IPR001992">
    <property type="entry name" value="T2SS_GspF/T4SS_PilC_CS"/>
</dbReference>
<feature type="domain" description="Type II secretion system protein GspF" evidence="13">
    <location>
        <begin position="270"/>
        <end position="392"/>
    </location>
</feature>
<dbReference type="GO" id="GO:0009306">
    <property type="term" value="P:protein secretion"/>
    <property type="evidence" value="ECO:0007669"/>
    <property type="project" value="InterPro"/>
</dbReference>
<sequence length="400" mass="43197">MPDFAYIARTTTGQRVEGVLSAGTQREALLALSGKDLFPVQVKASGGKVAQAGSLKVRPQAMSQFYVQMAALLRSGVPLLRSLEVLGRQSTNPTLKKIVDDLHARITEGDSLAEAMARHPRAFNDLSRSIIRAGGEGGFLEEALERVAKFTDQQAELKGRVMGAMAYPIFLAVFGVTIVTVLVIFFVPKFEDLFARLRAKGELPALTDWLLFVSDSVHSYGLIIAVVVAGVVLLARNQLQTEQGKWWLDRVRLKIPQAGTIYQNLAVSRFCRVLGTLLAGGVPIVRSLKISSDSTGNRVLAAAINEAADNITAGQSLATPLGASGHFPPNVVEMVAVAEQSNTLETVLTNIADSLEKETWRRLDLFVRLLEPVLLLVLASAVLVIVVALMLPMLKSAMAM</sequence>
<proteinExistence type="inferred from homology"/>
<evidence type="ECO:0000256" key="9">
    <source>
        <dbReference type="ARBA" id="ARBA00023136"/>
    </source>
</evidence>
<dbReference type="RefSeq" id="WP_145432194.1">
    <property type="nucleotide sequence ID" value="NZ_CP036339.1"/>
</dbReference>
<dbReference type="PANTHER" id="PTHR30012:SF0">
    <property type="entry name" value="TYPE II SECRETION SYSTEM PROTEIN F-RELATED"/>
    <property type="match status" value="1"/>
</dbReference>
<feature type="domain" description="Type II secretion system protein GspF" evidence="13">
    <location>
        <begin position="65"/>
        <end position="188"/>
    </location>
</feature>
<evidence type="ECO:0000256" key="2">
    <source>
        <dbReference type="ARBA" id="ARBA00004429"/>
    </source>
</evidence>
<keyword evidence="4 11" id="KW-0813">Transport</keyword>
<evidence type="ECO:0000256" key="6">
    <source>
        <dbReference type="ARBA" id="ARBA00022519"/>
    </source>
</evidence>
<dbReference type="InterPro" id="IPR042094">
    <property type="entry name" value="T2SS_GspF_sf"/>
</dbReference>
<protein>
    <recommendedName>
        <fullName evidence="10">General secretion pathway protein F</fullName>
    </recommendedName>
</protein>
<keyword evidence="5" id="KW-1003">Cell membrane</keyword>
<evidence type="ECO:0000313" key="15">
    <source>
        <dbReference type="Proteomes" id="UP000317909"/>
    </source>
</evidence>
<comment type="function">
    <text evidence="1">Component of the type II secretion system inner membrane complex required for the energy-dependent secretion of extracellular factors such as proteases and toxins from the periplasm.</text>
</comment>
<dbReference type="InterPro" id="IPR018076">
    <property type="entry name" value="T2SS_GspF_dom"/>
</dbReference>
<keyword evidence="15" id="KW-1185">Reference proteome</keyword>
<dbReference type="KEGG" id="llh:I41_18290"/>
<keyword evidence="9 12" id="KW-0472">Membrane</keyword>
<evidence type="ECO:0000313" key="14">
    <source>
        <dbReference type="EMBL" id="QDT72647.1"/>
    </source>
</evidence>
<dbReference type="FunFam" id="1.20.81.30:FF:000001">
    <property type="entry name" value="Type II secretion system protein F"/>
    <property type="match status" value="1"/>
</dbReference>
<gene>
    <name evidence="14" type="primary">epsF_2</name>
    <name evidence="14" type="ORF">I41_18290</name>
</gene>
<evidence type="ECO:0000256" key="8">
    <source>
        <dbReference type="ARBA" id="ARBA00022989"/>
    </source>
</evidence>
<reference evidence="14 15" key="1">
    <citation type="submission" date="2019-02" db="EMBL/GenBank/DDBJ databases">
        <title>Deep-cultivation of Planctomycetes and their phenomic and genomic characterization uncovers novel biology.</title>
        <authorList>
            <person name="Wiegand S."/>
            <person name="Jogler M."/>
            <person name="Boedeker C."/>
            <person name="Pinto D."/>
            <person name="Vollmers J."/>
            <person name="Rivas-Marin E."/>
            <person name="Kohn T."/>
            <person name="Peeters S.H."/>
            <person name="Heuer A."/>
            <person name="Rast P."/>
            <person name="Oberbeckmann S."/>
            <person name="Bunk B."/>
            <person name="Jeske O."/>
            <person name="Meyerdierks A."/>
            <person name="Storesund J.E."/>
            <person name="Kallscheuer N."/>
            <person name="Luecker S."/>
            <person name="Lage O.M."/>
            <person name="Pohl T."/>
            <person name="Merkel B.J."/>
            <person name="Hornburger P."/>
            <person name="Mueller R.-W."/>
            <person name="Bruemmer F."/>
            <person name="Labrenz M."/>
            <person name="Spormann A.M."/>
            <person name="Op den Camp H."/>
            <person name="Overmann J."/>
            <person name="Amann R."/>
            <person name="Jetten M.S.M."/>
            <person name="Mascher T."/>
            <person name="Medema M.H."/>
            <person name="Devos D.P."/>
            <person name="Kaster A.-K."/>
            <person name="Ovreas L."/>
            <person name="Rohde M."/>
            <person name="Galperin M.Y."/>
            <person name="Jogler C."/>
        </authorList>
    </citation>
    <scope>NUCLEOTIDE SEQUENCE [LARGE SCALE GENOMIC DNA]</scope>
    <source>
        <strain evidence="14 15">I41</strain>
    </source>
</reference>
<dbReference type="OrthoDB" id="9805682at2"/>
<evidence type="ECO:0000256" key="4">
    <source>
        <dbReference type="ARBA" id="ARBA00022448"/>
    </source>
</evidence>
<evidence type="ECO:0000256" key="7">
    <source>
        <dbReference type="ARBA" id="ARBA00022692"/>
    </source>
</evidence>
<feature type="transmembrane region" description="Helical" evidence="12">
    <location>
        <begin position="369"/>
        <end position="391"/>
    </location>
</feature>
<dbReference type="Pfam" id="PF00482">
    <property type="entry name" value="T2SSF"/>
    <property type="match status" value="2"/>
</dbReference>
<keyword evidence="6" id="KW-0997">Cell inner membrane</keyword>
<evidence type="ECO:0000256" key="3">
    <source>
        <dbReference type="ARBA" id="ARBA00005745"/>
    </source>
</evidence>
<comment type="similarity">
    <text evidence="3 11">Belongs to the GSP F family.</text>
</comment>
<dbReference type="PROSITE" id="PS00874">
    <property type="entry name" value="T2SP_F"/>
    <property type="match status" value="1"/>
</dbReference>
<evidence type="ECO:0000256" key="1">
    <source>
        <dbReference type="ARBA" id="ARBA00002684"/>
    </source>
</evidence>